<comment type="caution">
    <text evidence="2">The sequence shown here is derived from an EMBL/GenBank/DDBJ whole genome shotgun (WGS) entry which is preliminary data.</text>
</comment>
<evidence type="ECO:0000313" key="3">
    <source>
        <dbReference type="Proteomes" id="UP000193689"/>
    </source>
</evidence>
<dbReference type="InterPro" id="IPR000073">
    <property type="entry name" value="AB_hydrolase_1"/>
</dbReference>
<dbReference type="InParanoid" id="A0A1Y2DIC9"/>
<dbReference type="InterPro" id="IPR052897">
    <property type="entry name" value="Sec-Metab_Biosynth_Hydrolase"/>
</dbReference>
<reference evidence="2 3" key="1">
    <citation type="submission" date="2016-07" db="EMBL/GenBank/DDBJ databases">
        <title>Pervasive Adenine N6-methylation of Active Genes in Fungi.</title>
        <authorList>
            <consortium name="DOE Joint Genome Institute"/>
            <person name="Mondo S.J."/>
            <person name="Dannebaum R.O."/>
            <person name="Kuo R.C."/>
            <person name="Labutti K."/>
            <person name="Haridas S."/>
            <person name="Kuo A."/>
            <person name="Salamov A."/>
            <person name="Ahrendt S.R."/>
            <person name="Lipzen A."/>
            <person name="Sullivan W."/>
            <person name="Andreopoulos W.B."/>
            <person name="Clum A."/>
            <person name="Lindquist E."/>
            <person name="Daum C."/>
            <person name="Ramamoorthy G.K."/>
            <person name="Gryganskyi A."/>
            <person name="Culley D."/>
            <person name="Magnuson J.K."/>
            <person name="James T.Y."/>
            <person name="O'Malley M.A."/>
            <person name="Stajich J.E."/>
            <person name="Spatafora J.W."/>
            <person name="Visel A."/>
            <person name="Grigoriev I.V."/>
        </authorList>
    </citation>
    <scope>NUCLEOTIDE SEQUENCE [LARGE SCALE GENOMIC DNA]</scope>
    <source>
        <strain evidence="2 3">CBS 129021</strain>
    </source>
</reference>
<dbReference type="OrthoDB" id="408373at2759"/>
<dbReference type="AlphaFoldDB" id="A0A1Y2DIC9"/>
<dbReference type="GeneID" id="63773569"/>
<sequence length="254" mass="27506">MSSFAENPTIIFATGAWHTTQCFDLVREKLTKVNWPTEAVSYPSVGAEPPTKGLADDAAAVRATIEKLAGEGKQVVLVVHSYGGLVGANAVEGLGFAERQAKGEKGGVILFVYLAAFVTPMGGSIKQMLGGQFLPWMNFQGDTGYVHADDPKQIFYHDVEGEQLEQALSTLKHQSAPVFTDVVSYEPWHKIECLYMICEEDKALPAFIQEGMAKSLGESSQTVRIKASHSPFLSQPDAVVDGLVSSTKVVLERI</sequence>
<protein>
    <submittedName>
        <fullName evidence="2">Alpha/beta hydrolase fold-1</fullName>
    </submittedName>
</protein>
<dbReference type="PANTHER" id="PTHR37017">
    <property type="entry name" value="AB HYDROLASE-1 DOMAIN-CONTAINING PROTEIN-RELATED"/>
    <property type="match status" value="1"/>
</dbReference>
<accession>A0A1Y2DIC9</accession>
<dbReference type="SUPFAM" id="SSF53474">
    <property type="entry name" value="alpha/beta-Hydrolases"/>
    <property type="match status" value="1"/>
</dbReference>
<dbReference type="Gene3D" id="3.40.50.1820">
    <property type="entry name" value="alpha/beta hydrolase"/>
    <property type="match status" value="1"/>
</dbReference>
<proteinExistence type="predicted"/>
<dbReference type="RefSeq" id="XP_040711716.1">
    <property type="nucleotide sequence ID" value="XM_040857357.1"/>
</dbReference>
<dbReference type="PANTHER" id="PTHR37017:SF11">
    <property type="entry name" value="ESTERASE_LIPASE_THIOESTERASE DOMAIN-CONTAINING PROTEIN"/>
    <property type="match status" value="1"/>
</dbReference>
<dbReference type="STRING" id="1141098.A0A1Y2DIC9"/>
<dbReference type="GO" id="GO:0016787">
    <property type="term" value="F:hydrolase activity"/>
    <property type="evidence" value="ECO:0007669"/>
    <property type="project" value="UniProtKB-KW"/>
</dbReference>
<dbReference type="EMBL" id="MCFJ01000015">
    <property type="protein sequence ID" value="ORY58904.1"/>
    <property type="molecule type" value="Genomic_DNA"/>
</dbReference>
<evidence type="ECO:0000259" key="1">
    <source>
        <dbReference type="Pfam" id="PF12697"/>
    </source>
</evidence>
<dbReference type="Proteomes" id="UP000193689">
    <property type="component" value="Unassembled WGS sequence"/>
</dbReference>
<gene>
    <name evidence="2" type="ORF">BCR38DRAFT_376938</name>
</gene>
<organism evidence="2 3">
    <name type="scientific">Pseudomassariella vexata</name>
    <dbReference type="NCBI Taxonomy" id="1141098"/>
    <lineage>
        <taxon>Eukaryota</taxon>
        <taxon>Fungi</taxon>
        <taxon>Dikarya</taxon>
        <taxon>Ascomycota</taxon>
        <taxon>Pezizomycotina</taxon>
        <taxon>Sordariomycetes</taxon>
        <taxon>Xylariomycetidae</taxon>
        <taxon>Amphisphaeriales</taxon>
        <taxon>Pseudomassariaceae</taxon>
        <taxon>Pseudomassariella</taxon>
    </lineage>
</organism>
<keyword evidence="3" id="KW-1185">Reference proteome</keyword>
<feature type="domain" description="AB hydrolase-1" evidence="1">
    <location>
        <begin position="10"/>
        <end position="241"/>
    </location>
</feature>
<dbReference type="Pfam" id="PF12697">
    <property type="entry name" value="Abhydrolase_6"/>
    <property type="match status" value="1"/>
</dbReference>
<name>A0A1Y2DIC9_9PEZI</name>
<keyword evidence="2" id="KW-0378">Hydrolase</keyword>
<dbReference type="InterPro" id="IPR029058">
    <property type="entry name" value="AB_hydrolase_fold"/>
</dbReference>
<evidence type="ECO:0000313" key="2">
    <source>
        <dbReference type="EMBL" id="ORY58904.1"/>
    </source>
</evidence>